<protein>
    <recommendedName>
        <fullName evidence="3">Protein CPL1-like domain-containing protein</fullName>
    </recommendedName>
</protein>
<accession>A0A0J0XV16</accession>
<dbReference type="PANTHER" id="PTHR35192">
    <property type="entry name" value="PROTEIN, PUTATIVE-RELATED"/>
    <property type="match status" value="1"/>
</dbReference>
<keyword evidence="5" id="KW-1185">Reference proteome</keyword>
<evidence type="ECO:0000256" key="1">
    <source>
        <dbReference type="SAM" id="MobiDB-lite"/>
    </source>
</evidence>
<dbReference type="OrthoDB" id="439917at2759"/>
<proteinExistence type="predicted"/>
<feature type="signal peptide" evidence="2">
    <location>
        <begin position="1"/>
        <end position="19"/>
    </location>
</feature>
<feature type="compositionally biased region" description="Basic residues" evidence="1">
    <location>
        <begin position="194"/>
        <end position="204"/>
    </location>
</feature>
<evidence type="ECO:0000259" key="3">
    <source>
        <dbReference type="Pfam" id="PF21671"/>
    </source>
</evidence>
<dbReference type="RefSeq" id="XP_018281396.1">
    <property type="nucleotide sequence ID" value="XM_018425934.1"/>
</dbReference>
<gene>
    <name evidence="4" type="ORF">CC85DRAFT_310932</name>
</gene>
<dbReference type="EMBL" id="KQ087184">
    <property type="protein sequence ID" value="KLT44905.1"/>
    <property type="molecule type" value="Genomic_DNA"/>
</dbReference>
<dbReference type="InterPro" id="IPR048661">
    <property type="entry name" value="CPL1-like"/>
</dbReference>
<keyword evidence="2" id="KW-0732">Signal</keyword>
<dbReference type="InterPro" id="IPR038955">
    <property type="entry name" value="PriA/CPL1_fungi"/>
</dbReference>
<feature type="domain" description="Protein CPL1-like" evidence="3">
    <location>
        <begin position="254"/>
        <end position="305"/>
    </location>
</feature>
<reference evidence="4 5" key="1">
    <citation type="submission" date="2015-03" db="EMBL/GenBank/DDBJ databases">
        <title>Genomics and transcriptomics of the oil-accumulating basidiomycete yeast T. oleaginosus allow insights into substrate utilization and the diverse evolutionary trajectories of mating systems in fungi.</title>
        <authorList>
            <consortium name="DOE Joint Genome Institute"/>
            <person name="Kourist R."/>
            <person name="Kracht O."/>
            <person name="Bracharz F."/>
            <person name="Lipzen A."/>
            <person name="Nolan M."/>
            <person name="Ohm R."/>
            <person name="Grigoriev I."/>
            <person name="Sun S."/>
            <person name="Heitman J."/>
            <person name="Bruck T."/>
            <person name="Nowrousian M."/>
        </authorList>
    </citation>
    <scope>NUCLEOTIDE SEQUENCE [LARGE SCALE GENOMIC DNA]</scope>
    <source>
        <strain evidence="4 5">IBC0246</strain>
    </source>
</reference>
<feature type="chain" id="PRO_5005245576" description="Protein CPL1-like domain-containing protein" evidence="2">
    <location>
        <begin position="20"/>
        <end position="313"/>
    </location>
</feature>
<feature type="region of interest" description="Disordered" evidence="1">
    <location>
        <begin position="189"/>
        <end position="212"/>
    </location>
</feature>
<name>A0A0J0XV16_9TREE</name>
<evidence type="ECO:0000313" key="5">
    <source>
        <dbReference type="Proteomes" id="UP000053611"/>
    </source>
</evidence>
<dbReference type="GeneID" id="28986537"/>
<evidence type="ECO:0000256" key="2">
    <source>
        <dbReference type="SAM" id="SignalP"/>
    </source>
</evidence>
<evidence type="ECO:0000313" key="4">
    <source>
        <dbReference type="EMBL" id="KLT44905.1"/>
    </source>
</evidence>
<dbReference type="STRING" id="879819.A0A0J0XV16"/>
<dbReference type="Pfam" id="PF21671">
    <property type="entry name" value="CPL1-like"/>
    <property type="match status" value="1"/>
</dbReference>
<dbReference type="PANTHER" id="PTHR35192:SF2">
    <property type="entry name" value="APPLE DOMAIN-CONTAINING PROTEIN"/>
    <property type="match status" value="1"/>
</dbReference>
<sequence>MLVNTLVAVAAALATGVAAGPNHMEKRTFWGGNGQSSISCANGWIAKFAGGACVNSDNHFTSVPSGQNCPIGWSWHKRKGCCVPQRESQECDCGEGFNWGSNSWTCKRPSNGCGRGKWYHQRSGQCCDDYSGGTPPAQECPEGISCPTDWWWDGKKCKPRCPTTPAPDCSDWDHGRQCCGGPKPSGGVDNGKGHGGRGKGHGRGKGGWGGRGGWGGKHFRRDQALMSGNDLDHATYCPAPGQLACYTTAARTGYECIDPQTELESCGGCAVGGTGVDCTSLPGAKAVGCEAGECKIYSCASGHALVDGKCQLA</sequence>
<dbReference type="Proteomes" id="UP000053611">
    <property type="component" value="Unassembled WGS sequence"/>
</dbReference>
<organism evidence="4 5">
    <name type="scientific">Cutaneotrichosporon oleaginosum</name>
    <dbReference type="NCBI Taxonomy" id="879819"/>
    <lineage>
        <taxon>Eukaryota</taxon>
        <taxon>Fungi</taxon>
        <taxon>Dikarya</taxon>
        <taxon>Basidiomycota</taxon>
        <taxon>Agaricomycotina</taxon>
        <taxon>Tremellomycetes</taxon>
        <taxon>Trichosporonales</taxon>
        <taxon>Trichosporonaceae</taxon>
        <taxon>Cutaneotrichosporon</taxon>
    </lineage>
</organism>
<dbReference type="AlphaFoldDB" id="A0A0J0XV16"/>